<dbReference type="Gene3D" id="3.40.390.70">
    <property type="match status" value="1"/>
</dbReference>
<sequence length="352" mass="40665">MKVFHCDHCESLVFYENSQCMNCGNTLAYLPDVGEVCSLDQGQDQLWTSPNDRAKGKKYRLCSNYCNANVCNWAVSAEQDNEFCRCCRLTRVIPDLSIAGNDRAWYKLEIAKRRLIYDLLRLQLPVQSKQEDPEQGLAFEFLGNTTQTILTGHENGVITINIAEADDTERERRRSQLHEPVRTLLGHFRHEIGHYYWDRLIANGHRLLEFRQLFGDERQDYSAALQRHYQEGPPADWTESYVSAYASSHPWEDWSETWAHYLMIGDSLETAGACGLSLKPRRRDEPTLKSAPSTNNSFDKLIEAWFPLTYALNNLNRGLGHSDAYPFVLSSRTVEKLRFVHQTIYLNEESQK</sequence>
<dbReference type="EMBL" id="CP074694">
    <property type="protein sequence ID" value="QVL31266.1"/>
    <property type="molecule type" value="Genomic_DNA"/>
</dbReference>
<accession>A0A8E6B537</accession>
<keyword evidence="3" id="KW-1185">Reference proteome</keyword>
<proteinExistence type="predicted"/>
<dbReference type="AlphaFoldDB" id="A0A8E6B537"/>
<protein>
    <submittedName>
        <fullName evidence="2">Putative zinc-binding peptidase</fullName>
    </submittedName>
</protein>
<evidence type="ECO:0000259" key="1">
    <source>
        <dbReference type="Pfam" id="PF10005"/>
    </source>
</evidence>
<name>A0A8E6B537_9BACT</name>
<dbReference type="Pfam" id="PF10005">
    <property type="entry name" value="Zn_ribbon_DZR_6"/>
    <property type="match status" value="1"/>
</dbReference>
<dbReference type="Pfam" id="PF15887">
    <property type="entry name" value="Peptidase_Mx"/>
    <property type="match status" value="1"/>
</dbReference>
<reference evidence="2" key="1">
    <citation type="submission" date="2021-05" db="EMBL/GenBank/DDBJ databases">
        <title>Complete genome sequence of the cellulolytic planctomycete Telmatocola sphagniphila SP2T and characterization of the first cellulase from planctomycetes.</title>
        <authorList>
            <person name="Rakitin A.L."/>
            <person name="Beletsky A.V."/>
            <person name="Naumoff D.G."/>
            <person name="Kulichevskaya I.S."/>
            <person name="Mardanov A.V."/>
            <person name="Ravin N.V."/>
            <person name="Dedysh S.N."/>
        </authorList>
    </citation>
    <scope>NUCLEOTIDE SEQUENCE</scope>
    <source>
        <strain evidence="2">SP2T</strain>
    </source>
</reference>
<dbReference type="InterPro" id="IPR031321">
    <property type="entry name" value="UCP012641"/>
</dbReference>
<organism evidence="2 3">
    <name type="scientific">Telmatocola sphagniphila</name>
    <dbReference type="NCBI Taxonomy" id="1123043"/>
    <lineage>
        <taxon>Bacteria</taxon>
        <taxon>Pseudomonadati</taxon>
        <taxon>Planctomycetota</taxon>
        <taxon>Planctomycetia</taxon>
        <taxon>Gemmatales</taxon>
        <taxon>Gemmataceae</taxon>
    </lineage>
</organism>
<gene>
    <name evidence="2" type="ORF">KIH39_20825</name>
</gene>
<evidence type="ECO:0000313" key="2">
    <source>
        <dbReference type="EMBL" id="QVL31266.1"/>
    </source>
</evidence>
<dbReference type="PIRSF" id="PIRSF012641">
    <property type="entry name" value="UCP012641"/>
    <property type="match status" value="1"/>
</dbReference>
<dbReference type="Proteomes" id="UP000676194">
    <property type="component" value="Chromosome"/>
</dbReference>
<evidence type="ECO:0000313" key="3">
    <source>
        <dbReference type="Proteomes" id="UP000676194"/>
    </source>
</evidence>
<dbReference type="InterPro" id="IPR011201">
    <property type="entry name" value="Zinc-ribbon_6_bact"/>
</dbReference>
<dbReference type="KEGG" id="tsph:KIH39_20825"/>
<feature type="domain" description="Zinc-ribbon" evidence="1">
    <location>
        <begin position="3"/>
        <end position="97"/>
    </location>
</feature>
<dbReference type="RefSeq" id="WP_213495147.1">
    <property type="nucleotide sequence ID" value="NZ_CP074694.1"/>
</dbReference>